<evidence type="ECO:0000256" key="2">
    <source>
        <dbReference type="ARBA" id="ARBA00022840"/>
    </source>
</evidence>
<organism evidence="3 4">
    <name type="scientific">Shewanella seohaensis</name>
    <dbReference type="NCBI Taxonomy" id="755175"/>
    <lineage>
        <taxon>Bacteria</taxon>
        <taxon>Pseudomonadati</taxon>
        <taxon>Pseudomonadota</taxon>
        <taxon>Gammaproteobacteria</taxon>
        <taxon>Alteromonadales</taxon>
        <taxon>Shewanellaceae</taxon>
        <taxon>Shewanella</taxon>
    </lineage>
</organism>
<dbReference type="InterPro" id="IPR005654">
    <property type="entry name" value="ATPase_AFG1-like"/>
</dbReference>
<dbReference type="Gene3D" id="3.40.50.300">
    <property type="entry name" value="P-loop containing nucleotide triphosphate hydrolases"/>
    <property type="match status" value="1"/>
</dbReference>
<reference evidence="3 4" key="1">
    <citation type="submission" date="2024-09" db="EMBL/GenBank/DDBJ databases">
        <authorList>
            <person name="Zhang Y."/>
        </authorList>
    </citation>
    <scope>NUCLEOTIDE SEQUENCE [LARGE SCALE GENOMIC DNA]</scope>
    <source>
        <strain evidence="3 4">SH314</strain>
    </source>
</reference>
<accession>A0ABV4VQR5</accession>
<proteinExistence type="predicted"/>
<dbReference type="PANTHER" id="PTHR12169">
    <property type="entry name" value="ATPASE N2B"/>
    <property type="match status" value="1"/>
</dbReference>
<dbReference type="InterPro" id="IPR027417">
    <property type="entry name" value="P-loop_NTPase"/>
</dbReference>
<comment type="caution">
    <text evidence="3">The sequence shown here is derived from an EMBL/GenBank/DDBJ whole genome shotgun (WGS) entry which is preliminary data.</text>
</comment>
<keyword evidence="4" id="KW-1185">Reference proteome</keyword>
<dbReference type="RefSeq" id="WP_374918209.1">
    <property type="nucleotide sequence ID" value="NZ_JBHFGJ010000001.1"/>
</dbReference>
<evidence type="ECO:0000313" key="4">
    <source>
        <dbReference type="Proteomes" id="UP001576726"/>
    </source>
</evidence>
<dbReference type="SUPFAM" id="SSF52540">
    <property type="entry name" value="P-loop containing nucleoside triphosphate hydrolases"/>
    <property type="match status" value="1"/>
</dbReference>
<dbReference type="GO" id="GO:0051301">
    <property type="term" value="P:cell division"/>
    <property type="evidence" value="ECO:0007669"/>
    <property type="project" value="UniProtKB-KW"/>
</dbReference>
<keyword evidence="1" id="KW-0547">Nucleotide-binding</keyword>
<sequence length="400" mass="44536">MTNSMVLNPLTTATAPQSPLAIYQAKIGAELIEDPAQAQAVLALDKLYQQIIGRTDAQPIKGLYLWGDVGRGKTFLMDLFFDTLPQQGKLRLHFHRFMARVHQALKEHAGQRDPLKLIAKNLAQECKVLCFDEFFVSDIGDAMILAGLFETLFAQGVVLVATSNIPIERLYENGLARHRFLPCIALLQAHTQMLHLNGEQDHRLHVLNHEPSAEAIAATSKNIGLTGALDFEAIFTALTHGAPLLEASTLRICQRDIPVLRATTEDQQPSVAWFDFHALCDGPRSQLDYIEIASRFKVLMLSNVPRLGGEVKGWIRARGTEDGTGDNQAATTGERQLSYAANDDPARRFISLIDELYDQGVSLYLSCDVPLSELYKGGALCFEFRRTYSRLIEMSQQRVE</sequence>
<keyword evidence="2" id="KW-0067">ATP-binding</keyword>
<dbReference type="EMBL" id="JBHFGJ010000001">
    <property type="protein sequence ID" value="MFB2651365.1"/>
    <property type="molecule type" value="Genomic_DNA"/>
</dbReference>
<keyword evidence="3" id="KW-0132">Cell division</keyword>
<gene>
    <name evidence="3" type="primary">zapE</name>
    <name evidence="3" type="ORF">ACE02L_01235</name>
</gene>
<dbReference type="NCBIfam" id="NF040713">
    <property type="entry name" value="ZapE"/>
    <property type="match status" value="1"/>
</dbReference>
<evidence type="ECO:0000313" key="3">
    <source>
        <dbReference type="EMBL" id="MFB2651365.1"/>
    </source>
</evidence>
<dbReference type="Proteomes" id="UP001576726">
    <property type="component" value="Unassembled WGS sequence"/>
</dbReference>
<dbReference type="Pfam" id="PF03969">
    <property type="entry name" value="AFG1_ATPase"/>
    <property type="match status" value="2"/>
</dbReference>
<keyword evidence="3" id="KW-0131">Cell cycle</keyword>
<protein>
    <submittedName>
        <fullName evidence="3">Cell division protein ZapE</fullName>
    </submittedName>
</protein>
<evidence type="ECO:0000256" key="1">
    <source>
        <dbReference type="ARBA" id="ARBA00022741"/>
    </source>
</evidence>
<dbReference type="PANTHER" id="PTHR12169:SF6">
    <property type="entry name" value="AFG1-LIKE ATPASE"/>
    <property type="match status" value="1"/>
</dbReference>
<name>A0ABV4VQR5_9GAMM</name>